<evidence type="ECO:0000313" key="2">
    <source>
        <dbReference type="EMBL" id="MBD8877692.1"/>
    </source>
</evidence>
<dbReference type="Proteomes" id="UP000615687">
    <property type="component" value="Unassembled WGS sequence"/>
</dbReference>
<sequence length="184" mass="19714">MRFLAISLSCVLTGLGLVQTAGAQDFWSYKDWNVSIEKVESEQDDHKRCVIFTGGDGLPTISATFFSGDVGPPYSYPEVSVLERAFRGHATLMKNGEPVFFSFDDGDSVTGKVEAGFDEEGFAFANGRVAQEDNILALQAMRRNGELAVSVAGGSLIIASLNGFSAAYLKMAEVCAFSTEGVLD</sequence>
<name>A0ABR9CCS9_9HYPH</name>
<keyword evidence="3" id="KW-1185">Reference proteome</keyword>
<gene>
    <name evidence="2" type="ORF">IG617_15445</name>
</gene>
<reference evidence="2 3" key="1">
    <citation type="submission" date="2020-09" db="EMBL/GenBank/DDBJ databases">
        <title>The genome sequence of type strain Labrenzia polysiphoniae KACC 19711.</title>
        <authorList>
            <person name="Liu Y."/>
        </authorList>
    </citation>
    <scope>NUCLEOTIDE SEQUENCE [LARGE SCALE GENOMIC DNA]</scope>
    <source>
        <strain evidence="2 3">KACC 19711</strain>
    </source>
</reference>
<keyword evidence="1" id="KW-0732">Signal</keyword>
<evidence type="ECO:0000256" key="1">
    <source>
        <dbReference type="SAM" id="SignalP"/>
    </source>
</evidence>
<proteinExistence type="predicted"/>
<protein>
    <submittedName>
        <fullName evidence="2">Uncharacterized protein</fullName>
    </submittedName>
</protein>
<comment type="caution">
    <text evidence="2">The sequence shown here is derived from an EMBL/GenBank/DDBJ whole genome shotgun (WGS) entry which is preliminary data.</text>
</comment>
<evidence type="ECO:0000313" key="3">
    <source>
        <dbReference type="Proteomes" id="UP000615687"/>
    </source>
</evidence>
<dbReference type="EMBL" id="JACYXJ010000005">
    <property type="protein sequence ID" value="MBD8877692.1"/>
    <property type="molecule type" value="Genomic_DNA"/>
</dbReference>
<accession>A0ABR9CCS9</accession>
<dbReference type="RefSeq" id="WP_192110127.1">
    <property type="nucleotide sequence ID" value="NZ_JACYXJ010000005.1"/>
</dbReference>
<feature type="signal peptide" evidence="1">
    <location>
        <begin position="1"/>
        <end position="23"/>
    </location>
</feature>
<organism evidence="2 3">
    <name type="scientific">Roseibium polysiphoniae</name>
    <dbReference type="NCBI Taxonomy" id="2571221"/>
    <lineage>
        <taxon>Bacteria</taxon>
        <taxon>Pseudomonadati</taxon>
        <taxon>Pseudomonadota</taxon>
        <taxon>Alphaproteobacteria</taxon>
        <taxon>Hyphomicrobiales</taxon>
        <taxon>Stappiaceae</taxon>
        <taxon>Roseibium</taxon>
    </lineage>
</organism>
<feature type="chain" id="PRO_5046501314" evidence="1">
    <location>
        <begin position="24"/>
        <end position="184"/>
    </location>
</feature>